<dbReference type="PANTHER" id="PTHR15718:SF5">
    <property type="entry name" value="G PROTEIN-REGULATED INDUCER OF NEURITE OUTGROWTH 2"/>
    <property type="match status" value="1"/>
</dbReference>
<name>A0ABR0ZRH7_HUSHU</name>
<keyword evidence="5" id="KW-1185">Reference proteome</keyword>
<feature type="compositionally biased region" description="Low complexity" evidence="2">
    <location>
        <begin position="405"/>
        <end position="416"/>
    </location>
</feature>
<evidence type="ECO:0000313" key="4">
    <source>
        <dbReference type="EMBL" id="KAK6487418.1"/>
    </source>
</evidence>
<reference evidence="4 5" key="1">
    <citation type="submission" date="2021-05" db="EMBL/GenBank/DDBJ databases">
        <authorList>
            <person name="Zahm M."/>
            <person name="Klopp C."/>
            <person name="Cabau C."/>
            <person name="Kuhl H."/>
            <person name="Suciu R."/>
            <person name="Ciorpac M."/>
            <person name="Holostenco D."/>
            <person name="Gessner J."/>
            <person name="Wuertz S."/>
            <person name="Hohne C."/>
            <person name="Stock M."/>
            <person name="Gislard M."/>
            <person name="Lluch J."/>
            <person name="Milhes M."/>
            <person name="Lampietro C."/>
            <person name="Lopez Roques C."/>
            <person name="Donnadieu C."/>
            <person name="Du K."/>
            <person name="Schartl M."/>
            <person name="Guiguen Y."/>
        </authorList>
    </citation>
    <scope>NUCLEOTIDE SEQUENCE [LARGE SCALE GENOMIC DNA]</scope>
    <source>
        <strain evidence="4">Hh-F2</strain>
        <tissue evidence="4">Blood</tissue>
    </source>
</reference>
<feature type="domain" description="G protein-regulated inducer of neurite outgrowth C-terminal" evidence="3">
    <location>
        <begin position="327"/>
        <end position="445"/>
    </location>
</feature>
<proteinExistence type="predicted"/>
<feature type="region of interest" description="Disordered" evidence="2">
    <location>
        <begin position="324"/>
        <end position="352"/>
    </location>
</feature>
<protein>
    <submittedName>
        <fullName evidence="4">G protein-regulated inducer of neurite outgrowth 2</fullName>
    </submittedName>
</protein>
<comment type="caution">
    <text evidence="4">The sequence shown here is derived from an EMBL/GenBank/DDBJ whole genome shotgun (WGS) entry which is preliminary data.</text>
</comment>
<dbReference type="PANTHER" id="PTHR15718">
    <property type="entry name" value="G PROTEIN-REGULATED INDUCER OF NEURITE OUTGROWTH C-TERMINAL DOMAIN-CONTAINING PROTEIN"/>
    <property type="match status" value="1"/>
</dbReference>
<evidence type="ECO:0000256" key="2">
    <source>
        <dbReference type="SAM" id="MobiDB-lite"/>
    </source>
</evidence>
<gene>
    <name evidence="4" type="ORF">HHUSO_G8591</name>
</gene>
<evidence type="ECO:0000259" key="3">
    <source>
        <dbReference type="Pfam" id="PF15235"/>
    </source>
</evidence>
<dbReference type="EMBL" id="JAHFZB010000007">
    <property type="protein sequence ID" value="KAK6487418.1"/>
    <property type="molecule type" value="Genomic_DNA"/>
</dbReference>
<dbReference type="InterPro" id="IPR032745">
    <property type="entry name" value="GRIN_C"/>
</dbReference>
<dbReference type="Pfam" id="PF15235">
    <property type="entry name" value="GRIN_C"/>
    <property type="match status" value="1"/>
</dbReference>
<dbReference type="Proteomes" id="UP001369086">
    <property type="component" value="Unassembled WGS sequence"/>
</dbReference>
<dbReference type="InterPro" id="IPR026646">
    <property type="entry name" value="GPRIN2-like/GPRIN3"/>
</dbReference>
<feature type="compositionally biased region" description="Polar residues" evidence="2">
    <location>
        <begin position="336"/>
        <end position="350"/>
    </location>
</feature>
<accession>A0ABR0ZRH7</accession>
<feature type="region of interest" description="Disordered" evidence="2">
    <location>
        <begin position="396"/>
        <end position="438"/>
    </location>
</feature>
<evidence type="ECO:0000256" key="1">
    <source>
        <dbReference type="ARBA" id="ARBA00002358"/>
    </source>
</evidence>
<organism evidence="4 5">
    <name type="scientific">Huso huso</name>
    <name type="common">Beluga</name>
    <name type="synonym">Acipenser huso</name>
    <dbReference type="NCBI Taxonomy" id="61971"/>
    <lineage>
        <taxon>Eukaryota</taxon>
        <taxon>Metazoa</taxon>
        <taxon>Chordata</taxon>
        <taxon>Craniata</taxon>
        <taxon>Vertebrata</taxon>
        <taxon>Euteleostomi</taxon>
        <taxon>Actinopterygii</taxon>
        <taxon>Chondrostei</taxon>
        <taxon>Acipenseriformes</taxon>
        <taxon>Acipenseridae</taxon>
        <taxon>Huso</taxon>
    </lineage>
</organism>
<sequence length="449" mass="48085">MEVWPDAGSVSGCVCGFFPLSKSSSAVLQGPASSEQLLGTRAALHKSLTCAVCHQQRVLEGSREPTAAALLQEQRELESSILGLGPCLQKGQGCSNVLCKDAGLLQRQSSADPTCRGGPDITTPSQSPVICVEGSEDSEGLGQGDRGVHSHCHTRCRDSFLGHRFQDPFAAYCHPLPLPSPAQLLPYVPGLDRGCCPPHPSPSSLSFPRLISSISETGLDSHWLRQCCPDLGASGQGTPVPYPLPCPFPAPSSSSYHYSCPLQEGGCHYRAGGRSTRDVGTMTSAGDLPSPWQQDTGVQTGESDFTYLFHASHRDHVYPQVSLNQQQGSEKGRSPGNRQDQCSGQDSGQRSPVKEVAWDAEGMTWEVYGASVDPEVLGLAIQKHLELQIQEAAGRTSRLSRQNTQASQCSQHSQHSQQRRKWGSSRGGRGVMALLRNPGCCTRSNTAAD</sequence>
<evidence type="ECO:0000313" key="5">
    <source>
        <dbReference type="Proteomes" id="UP001369086"/>
    </source>
</evidence>
<comment type="function">
    <text evidence="1">May be involved in neurite outgrowth.</text>
</comment>